<dbReference type="InterPro" id="IPR003439">
    <property type="entry name" value="ABC_transporter-like_ATP-bd"/>
</dbReference>
<dbReference type="PROSITE" id="PS50893">
    <property type="entry name" value="ABC_TRANSPORTER_2"/>
    <property type="match status" value="1"/>
</dbReference>
<dbReference type="InterPro" id="IPR011527">
    <property type="entry name" value="ABC1_TM_dom"/>
</dbReference>
<gene>
    <name evidence="12" type="ORF">JonanDRAFT_0442</name>
</gene>
<evidence type="ECO:0000259" key="10">
    <source>
        <dbReference type="PROSITE" id="PS50893"/>
    </source>
</evidence>
<dbReference type="eggNOG" id="COG1132">
    <property type="taxonomic scope" value="Bacteria"/>
</dbReference>
<dbReference type="GO" id="GO:0016887">
    <property type="term" value="F:ATP hydrolysis activity"/>
    <property type="evidence" value="ECO:0007669"/>
    <property type="project" value="InterPro"/>
</dbReference>
<dbReference type="GO" id="GO:0005524">
    <property type="term" value="F:ATP binding"/>
    <property type="evidence" value="ECO:0007669"/>
    <property type="project" value="UniProtKB-KW"/>
</dbReference>
<organism evidence="12 13">
    <name type="scientific">Jonquetella anthropi DSM 22815</name>
    <dbReference type="NCBI Taxonomy" id="885272"/>
    <lineage>
        <taxon>Bacteria</taxon>
        <taxon>Thermotogati</taxon>
        <taxon>Synergistota</taxon>
        <taxon>Synergistia</taxon>
        <taxon>Synergistales</taxon>
        <taxon>Dethiosulfovibrionaceae</taxon>
        <taxon>Jonquetella</taxon>
    </lineage>
</organism>
<dbReference type="OrthoDB" id="9762778at2"/>
<evidence type="ECO:0000256" key="8">
    <source>
        <dbReference type="ARBA" id="ARBA00023136"/>
    </source>
</evidence>
<dbReference type="RefSeq" id="WP_008520401.1">
    <property type="nucleotide sequence ID" value="NZ_CM001376.1"/>
</dbReference>
<dbReference type="SMART" id="SM00382">
    <property type="entry name" value="AAA"/>
    <property type="match status" value="1"/>
</dbReference>
<keyword evidence="4 9" id="KW-0812">Transmembrane</keyword>
<dbReference type="InterPro" id="IPR027417">
    <property type="entry name" value="P-loop_NTPase"/>
</dbReference>
<evidence type="ECO:0000313" key="12">
    <source>
        <dbReference type="EMBL" id="EHM12852.1"/>
    </source>
</evidence>
<evidence type="ECO:0000256" key="7">
    <source>
        <dbReference type="ARBA" id="ARBA00022989"/>
    </source>
</evidence>
<dbReference type="PROSITE" id="PS50929">
    <property type="entry name" value="ABC_TM1F"/>
    <property type="match status" value="1"/>
</dbReference>
<feature type="transmembrane region" description="Helical" evidence="9">
    <location>
        <begin position="72"/>
        <end position="93"/>
    </location>
</feature>
<dbReference type="Proteomes" id="UP000003806">
    <property type="component" value="Chromosome"/>
</dbReference>
<evidence type="ECO:0000256" key="3">
    <source>
        <dbReference type="ARBA" id="ARBA00022475"/>
    </source>
</evidence>
<dbReference type="InterPro" id="IPR039421">
    <property type="entry name" value="Type_1_exporter"/>
</dbReference>
<comment type="subcellular location">
    <subcellularLocation>
        <location evidence="1">Cell membrane</location>
        <topology evidence="1">Multi-pass membrane protein</topology>
    </subcellularLocation>
</comment>
<dbReference type="PANTHER" id="PTHR43394">
    <property type="entry name" value="ATP-DEPENDENT PERMEASE MDL1, MITOCHONDRIAL"/>
    <property type="match status" value="1"/>
</dbReference>
<dbReference type="Pfam" id="PF00005">
    <property type="entry name" value="ABC_tran"/>
    <property type="match status" value="1"/>
</dbReference>
<sequence>MEQNAAQKPSAGKTLARLFRIAGSLRWFLPLSLILSAAAAVSSLLPLASVWYVLNLVLSRWGTGQPFGIGPWVVLAFAGAAGGVVLSFLSAYCSHLTAFRVEKQLRFDAMSRLMSLPLGFVQATTSGNLQKVINENASLTHSLLAHLLPDVAGTLASLLTGLIFLVYFDFRLGLICFIPLAVGFWFLAHMNDYMKDQSMSKYMDALQSMNGAAVEYIRGIPVIKTFQQTVHSFRKFKASVEAYYHFVNQYALDFRRPYSYFVTAINSPVLLLIPAALFLAGRSSDPKQLVASVIFYCLLTPALSVSISKIMYASENVSLAIEAVNRIDQALNASPLSVPSAPRRPSGFDLEFRDVWFTYPGTTRPALRGVSFHLPQGQVWALVGPSGGGKSTIASLAARFWDPDKGDVLLGGEPEREMDPKELMSHIGLVFQNDRLFKTSIRNNILAARPDAGEAEALKAASSAQCGDILEKLPQGLDTVIGAGGVYLSGGETQRIALARMIAKDAPVVILDEATAFADPENEAQIQKALTELARDKTTLMIAHRLSSVRNADRILVIDDGQIAESGTHDELLASGGLYAKMWAEYQKAAQWKVASEEASR</sequence>
<feature type="transmembrane region" description="Helical" evidence="9">
    <location>
        <begin position="27"/>
        <end position="52"/>
    </location>
</feature>
<evidence type="ECO:0000256" key="2">
    <source>
        <dbReference type="ARBA" id="ARBA00022448"/>
    </source>
</evidence>
<keyword evidence="2" id="KW-0813">Transport</keyword>
<protein>
    <submittedName>
        <fullName evidence="12">ABC-type multidrug transport system, ATPase and permease component</fullName>
    </submittedName>
</protein>
<dbReference type="Gene3D" id="1.20.1560.10">
    <property type="entry name" value="ABC transporter type 1, transmembrane domain"/>
    <property type="match status" value="1"/>
</dbReference>
<keyword evidence="13" id="KW-1185">Reference proteome</keyword>
<dbReference type="PANTHER" id="PTHR43394:SF1">
    <property type="entry name" value="ATP-BINDING CASSETTE SUB-FAMILY B MEMBER 10, MITOCHONDRIAL"/>
    <property type="match status" value="1"/>
</dbReference>
<dbReference type="SUPFAM" id="SSF52540">
    <property type="entry name" value="P-loop containing nucleoside triphosphate hydrolases"/>
    <property type="match status" value="1"/>
</dbReference>
<name>H0UJI4_9BACT</name>
<reference evidence="12 13" key="1">
    <citation type="submission" date="2011-11" db="EMBL/GenBank/DDBJ databases">
        <title>The Noncontiguous Finished genome of Jonquetella anthropi DSM 22815.</title>
        <authorList>
            <consortium name="US DOE Joint Genome Institute (JGI-PGF)"/>
            <person name="Lucas S."/>
            <person name="Copeland A."/>
            <person name="Lapidus A."/>
            <person name="Glavina del Rio T."/>
            <person name="Dalin E."/>
            <person name="Tice H."/>
            <person name="Bruce D."/>
            <person name="Goodwin L."/>
            <person name="Pitluck S."/>
            <person name="Peters L."/>
            <person name="Mikhailova N."/>
            <person name="Held B."/>
            <person name="Kyrpides N."/>
            <person name="Mavromatis K."/>
            <person name="Ivanova N."/>
            <person name="Markowitz V."/>
            <person name="Cheng J.-F."/>
            <person name="Hugenholtz P."/>
            <person name="Woyke T."/>
            <person name="Wu D."/>
            <person name="Gronow S."/>
            <person name="Wellnitz S."/>
            <person name="Brambilla E."/>
            <person name="Klenk H.-P."/>
            <person name="Eisen J.A."/>
        </authorList>
    </citation>
    <scope>NUCLEOTIDE SEQUENCE [LARGE SCALE GENOMIC DNA]</scope>
    <source>
        <strain evidence="12 13">DSM 22815</strain>
    </source>
</reference>
<keyword evidence="6" id="KW-0067">ATP-binding</keyword>
<dbReference type="AlphaFoldDB" id="H0UJI4"/>
<dbReference type="InterPro" id="IPR036640">
    <property type="entry name" value="ABC1_TM_sf"/>
</dbReference>
<accession>H0UJI4</accession>
<feature type="transmembrane region" description="Helical" evidence="9">
    <location>
        <begin position="258"/>
        <end position="281"/>
    </location>
</feature>
<dbReference type="STRING" id="885272.JonanDRAFT_0442"/>
<dbReference type="HOGENOM" id="CLU_000604_84_9_0"/>
<dbReference type="Pfam" id="PF00664">
    <property type="entry name" value="ABC_membrane"/>
    <property type="match status" value="1"/>
</dbReference>
<evidence type="ECO:0000256" key="6">
    <source>
        <dbReference type="ARBA" id="ARBA00022840"/>
    </source>
</evidence>
<evidence type="ECO:0000256" key="9">
    <source>
        <dbReference type="SAM" id="Phobius"/>
    </source>
</evidence>
<dbReference type="Gene3D" id="3.40.50.300">
    <property type="entry name" value="P-loop containing nucleotide triphosphate hydrolases"/>
    <property type="match status" value="1"/>
</dbReference>
<dbReference type="GO" id="GO:0015421">
    <property type="term" value="F:ABC-type oligopeptide transporter activity"/>
    <property type="evidence" value="ECO:0007669"/>
    <property type="project" value="TreeGrafter"/>
</dbReference>
<evidence type="ECO:0000259" key="11">
    <source>
        <dbReference type="PROSITE" id="PS50929"/>
    </source>
</evidence>
<evidence type="ECO:0000313" key="13">
    <source>
        <dbReference type="Proteomes" id="UP000003806"/>
    </source>
</evidence>
<dbReference type="InterPro" id="IPR003593">
    <property type="entry name" value="AAA+_ATPase"/>
</dbReference>
<dbReference type="EMBL" id="CM001376">
    <property type="protein sequence ID" value="EHM12852.1"/>
    <property type="molecule type" value="Genomic_DNA"/>
</dbReference>
<evidence type="ECO:0000256" key="5">
    <source>
        <dbReference type="ARBA" id="ARBA00022741"/>
    </source>
</evidence>
<proteinExistence type="predicted"/>
<dbReference type="GO" id="GO:0005886">
    <property type="term" value="C:plasma membrane"/>
    <property type="evidence" value="ECO:0007669"/>
    <property type="project" value="UniProtKB-SubCell"/>
</dbReference>
<evidence type="ECO:0000256" key="4">
    <source>
        <dbReference type="ARBA" id="ARBA00022692"/>
    </source>
</evidence>
<dbReference type="FunFam" id="3.40.50.300:FF:000221">
    <property type="entry name" value="Multidrug ABC transporter ATP-binding protein"/>
    <property type="match status" value="1"/>
</dbReference>
<feature type="domain" description="ABC transporter" evidence="10">
    <location>
        <begin position="350"/>
        <end position="585"/>
    </location>
</feature>
<keyword evidence="5" id="KW-0547">Nucleotide-binding</keyword>
<dbReference type="CDD" id="cd07346">
    <property type="entry name" value="ABC_6TM_exporters"/>
    <property type="match status" value="1"/>
</dbReference>
<feature type="transmembrane region" description="Helical" evidence="9">
    <location>
        <begin position="172"/>
        <end position="190"/>
    </location>
</feature>
<evidence type="ECO:0000256" key="1">
    <source>
        <dbReference type="ARBA" id="ARBA00004651"/>
    </source>
</evidence>
<keyword evidence="7 9" id="KW-1133">Transmembrane helix</keyword>
<feature type="transmembrane region" description="Helical" evidence="9">
    <location>
        <begin position="143"/>
        <end position="165"/>
    </location>
</feature>
<feature type="domain" description="ABC transmembrane type-1" evidence="11">
    <location>
        <begin position="31"/>
        <end position="244"/>
    </location>
</feature>
<keyword evidence="3" id="KW-1003">Cell membrane</keyword>
<keyword evidence="8 9" id="KW-0472">Membrane</keyword>
<dbReference type="SUPFAM" id="SSF90123">
    <property type="entry name" value="ABC transporter transmembrane region"/>
    <property type="match status" value="1"/>
</dbReference>
<feature type="transmembrane region" description="Helical" evidence="9">
    <location>
        <begin position="293"/>
        <end position="312"/>
    </location>
</feature>